<comment type="caution">
    <text evidence="17">The sequence shown here is derived from an EMBL/GenBank/DDBJ whole genome shotgun (WGS) entry which is preliminary data.</text>
</comment>
<dbReference type="GO" id="GO:0005975">
    <property type="term" value="P:carbohydrate metabolic process"/>
    <property type="evidence" value="ECO:0007669"/>
    <property type="project" value="InterPro"/>
</dbReference>
<evidence type="ECO:0000259" key="16">
    <source>
        <dbReference type="SMART" id="SM00642"/>
    </source>
</evidence>
<comment type="similarity">
    <text evidence="2">Belongs to the glycosyl hydrolase 13 family. TreS subfamily.</text>
</comment>
<name>A0A932I399_UNCTE</name>
<evidence type="ECO:0000256" key="14">
    <source>
        <dbReference type="ARBA" id="ARBA00031378"/>
    </source>
</evidence>
<dbReference type="InterPro" id="IPR032091">
    <property type="entry name" value="Malt_amylase-like_C"/>
</dbReference>
<dbReference type="Pfam" id="PF18085">
    <property type="entry name" value="Mak_N_cap"/>
    <property type="match status" value="1"/>
</dbReference>
<sequence>MLQPGLDDNPFWYKEAVIYEARVRSFYDSDGDGIGDFKGLTEKLPYLQDLGINTLWLLPFYPSPLRDDGYDISDFTSIHPDTGTLADFKLFLRAAHRLGIRVVTELVVNHTSDQHPWFQRARRAPAGSVHRDFYVWSDTAERYAEARIIFQDFEPSNWAWDPVAKAYYWHRFYSHQPDLNYDNPAVRKAIFQAMDFWLSLGVDGLRLDAVPYLYEREGTNCENLAETHLFLRDLRARVDRKFRNRMFIAEANQWPEDAVAYFGRGDECHMAFHFPIMPRMFMAIRMEERYPLVDILEQTPEVPELCQWALFLRNHDELTLEMVSEEEREYMYRAYANEPQARINLGIRRRLSPLLGNDRKKIELMNSLLFSLPGTPVLYYGDEIGMGDNFYLGDRNGVRTPMQWSGDRNAGFSASNPQRLILPVITDPEYHYEAVNVEVQQNNPHSLLWWMKRLIALRKEFKAFGRGTLEFLYPRNRKVLAFVRKFGEETILVVANLSRFVQFAELDLSAYRGMVPVELFGRTRFPVAGEGPYFLSLAPHGFMWFSMVAVRALDVGAEPSEGDLPVIPVRGDWDNALAGREREALEAVLPGFIQERRWFGGKARGLRKVRIADIFSVPFVSSVTYLTILEVDYADGGRETYLLPMAFAAGDQAREILSEARRFAIARIRTKSVRGEAEGILFDAFQDDSFSRALLLVMARRRRLKGRTGEIVPVLSEAFERLRGSSPQSLPPRLMRAEQSNTSVNYGDKLVLKCFRRLENGVNPDVEIGTFLTAAGEFPHIAPVAGYMELRRGRGGTSSLAILQGYVPNQGDAWQFTVDEVGRFMERALTQGRDREITGRSRSLLDLCAEEPPELAREMIGPYLELAGLLGRRTAGMHRALASGGKPGFAPEPFTRLYQRSLYQSIRNQVRQTFQALQEKLPSIPERSQEEARRVLGLEKAILDRSQAIREQKLASMRIRVHGDYHLGQVLCSSSDFVIIDFEGEPARALSERTLKRTPLHDVAGMLRSFHYAASGPLWGEREQRGVREEDVPLLEGWAEFWWRWASASFLRAYLDEMAASILIPPGRDEMALLLDVTLLEKSVYELNYELNNRPGWVGIPIRGITMLMERESS</sequence>
<dbReference type="Pfam" id="PF16657">
    <property type="entry name" value="Malt_amylase_C"/>
    <property type="match status" value="1"/>
</dbReference>
<dbReference type="Gene3D" id="2.60.40.1180">
    <property type="entry name" value="Golgi alpha-mannosidase II"/>
    <property type="match status" value="1"/>
</dbReference>
<comment type="catalytic activity">
    <reaction evidence="15">
        <text>D-maltose + ATP = alpha-maltose 1-phosphate + ADP + H(+)</text>
        <dbReference type="Rhea" id="RHEA:31915"/>
        <dbReference type="ChEBI" id="CHEBI:15378"/>
        <dbReference type="ChEBI" id="CHEBI:17306"/>
        <dbReference type="ChEBI" id="CHEBI:30616"/>
        <dbReference type="ChEBI" id="CHEBI:63576"/>
        <dbReference type="ChEBI" id="CHEBI:456216"/>
        <dbReference type="EC" id="2.7.1.175"/>
    </reaction>
</comment>
<dbReference type="NCBIfam" id="TIGR02457">
    <property type="entry name" value="TreS_Cterm"/>
    <property type="match status" value="1"/>
</dbReference>
<evidence type="ECO:0000256" key="5">
    <source>
        <dbReference type="ARBA" id="ARBA00012619"/>
    </source>
</evidence>
<keyword evidence="9" id="KW-0547">Nucleotide-binding</keyword>
<dbReference type="Gene3D" id="3.90.1200.10">
    <property type="match status" value="1"/>
</dbReference>
<dbReference type="SMART" id="SM00642">
    <property type="entry name" value="Aamy"/>
    <property type="match status" value="1"/>
</dbReference>
<dbReference type="InterPro" id="IPR012810">
    <property type="entry name" value="TreS/a-amylase_N"/>
</dbReference>
<dbReference type="NCBIfam" id="TIGR02456">
    <property type="entry name" value="treS_nterm"/>
    <property type="match status" value="1"/>
</dbReference>
<dbReference type="Gene3D" id="3.90.400.10">
    <property type="entry name" value="Oligo-1,6-glucosidase, Domain 2"/>
    <property type="match status" value="1"/>
</dbReference>
<accession>A0A932I399</accession>
<dbReference type="Proteomes" id="UP000782312">
    <property type="component" value="Unassembled WGS sequence"/>
</dbReference>
<dbReference type="PANTHER" id="PTHR10357">
    <property type="entry name" value="ALPHA-AMYLASE FAMILY MEMBER"/>
    <property type="match status" value="1"/>
</dbReference>
<dbReference type="InterPro" id="IPR017853">
    <property type="entry name" value="GH"/>
</dbReference>
<keyword evidence="7" id="KW-0808">Transferase</keyword>
<dbReference type="EC" id="5.4.99.16" evidence="5"/>
<dbReference type="Pfam" id="PF00128">
    <property type="entry name" value="Alpha-amylase"/>
    <property type="match status" value="2"/>
</dbReference>
<comment type="similarity">
    <text evidence="3">Belongs to the aminoglycoside phosphotransferase family.</text>
</comment>
<evidence type="ECO:0000256" key="10">
    <source>
        <dbReference type="ARBA" id="ARBA00022837"/>
    </source>
</evidence>
<protein>
    <recommendedName>
        <fullName evidence="6">Maltokinase</fullName>
        <ecNumber evidence="4">2.7.1.175</ecNumber>
        <ecNumber evidence="5">5.4.99.16</ecNumber>
    </recommendedName>
    <alternativeName>
        <fullName evidence="14">Maltose alpha-D-glucosyltransferase</fullName>
    </alternativeName>
    <alternativeName>
        <fullName evidence="13">Maltose-1-phosphate synthase</fullName>
    </alternativeName>
</protein>
<dbReference type="InterPro" id="IPR040999">
    <property type="entry name" value="Mak_N_cap"/>
</dbReference>
<dbReference type="EMBL" id="JACPUR010000031">
    <property type="protein sequence ID" value="MBI3128541.1"/>
    <property type="molecule type" value="Genomic_DNA"/>
</dbReference>
<evidence type="ECO:0000256" key="12">
    <source>
        <dbReference type="ARBA" id="ARBA00023235"/>
    </source>
</evidence>
<evidence type="ECO:0000256" key="13">
    <source>
        <dbReference type="ARBA" id="ARBA00031251"/>
    </source>
</evidence>
<proteinExistence type="inferred from homology"/>
<evidence type="ECO:0000256" key="11">
    <source>
        <dbReference type="ARBA" id="ARBA00022840"/>
    </source>
</evidence>
<dbReference type="CDD" id="cd11334">
    <property type="entry name" value="AmyAc_TreS"/>
    <property type="match status" value="1"/>
</dbReference>
<keyword evidence="11" id="KW-0067">ATP-binding</keyword>
<dbReference type="GO" id="GO:0046872">
    <property type="term" value="F:metal ion binding"/>
    <property type="evidence" value="ECO:0007669"/>
    <property type="project" value="UniProtKB-KW"/>
</dbReference>
<comment type="catalytic activity">
    <reaction evidence="1">
        <text>D-maltose = alpha,alpha-trehalose</text>
        <dbReference type="Rhea" id="RHEA:15145"/>
        <dbReference type="ChEBI" id="CHEBI:16551"/>
        <dbReference type="ChEBI" id="CHEBI:17306"/>
        <dbReference type="EC" id="5.4.99.16"/>
    </reaction>
</comment>
<keyword evidence="12 17" id="KW-0413">Isomerase</keyword>
<dbReference type="GO" id="GO:0047471">
    <property type="term" value="F:maltose alpha-D-glucosyltransferase activity"/>
    <property type="evidence" value="ECO:0007669"/>
    <property type="project" value="UniProtKB-EC"/>
</dbReference>
<reference evidence="17" key="1">
    <citation type="submission" date="2020-07" db="EMBL/GenBank/DDBJ databases">
        <title>Huge and variable diversity of episymbiotic CPR bacteria and DPANN archaea in groundwater ecosystems.</title>
        <authorList>
            <person name="He C.Y."/>
            <person name="Keren R."/>
            <person name="Whittaker M."/>
            <person name="Farag I.F."/>
            <person name="Doudna J."/>
            <person name="Cate J.H.D."/>
            <person name="Banfield J.F."/>
        </authorList>
    </citation>
    <scope>NUCLEOTIDE SEQUENCE</scope>
    <source>
        <strain evidence="17">NC_groundwater_763_Ag_S-0.2um_68_21</strain>
    </source>
</reference>
<evidence type="ECO:0000256" key="2">
    <source>
        <dbReference type="ARBA" id="ARBA00005496"/>
    </source>
</evidence>
<gene>
    <name evidence="17" type="primary">treS</name>
    <name evidence="17" type="ORF">HYZ11_13130</name>
</gene>
<organism evidence="17 18">
    <name type="scientific">Tectimicrobiota bacterium</name>
    <dbReference type="NCBI Taxonomy" id="2528274"/>
    <lineage>
        <taxon>Bacteria</taxon>
        <taxon>Pseudomonadati</taxon>
        <taxon>Nitrospinota/Tectimicrobiota group</taxon>
        <taxon>Candidatus Tectimicrobiota</taxon>
    </lineage>
</organism>
<dbReference type="InterPro" id="IPR006047">
    <property type="entry name" value="GH13_cat_dom"/>
</dbReference>
<evidence type="ECO:0000256" key="3">
    <source>
        <dbReference type="ARBA" id="ARBA00006219"/>
    </source>
</evidence>
<evidence type="ECO:0000256" key="4">
    <source>
        <dbReference type="ARBA" id="ARBA00011962"/>
    </source>
</evidence>
<evidence type="ECO:0000256" key="7">
    <source>
        <dbReference type="ARBA" id="ARBA00022679"/>
    </source>
</evidence>
<evidence type="ECO:0000256" key="9">
    <source>
        <dbReference type="ARBA" id="ARBA00022741"/>
    </source>
</evidence>
<dbReference type="InterPro" id="IPR045857">
    <property type="entry name" value="O16G_dom_2"/>
</dbReference>
<keyword evidence="10" id="KW-0106">Calcium</keyword>
<dbReference type="InterPro" id="IPR012811">
    <property type="entry name" value="TreS_maltokin_C_dom"/>
</dbReference>
<dbReference type="InterPro" id="IPR013780">
    <property type="entry name" value="Glyco_hydro_b"/>
</dbReference>
<dbReference type="InterPro" id="IPR011009">
    <property type="entry name" value="Kinase-like_dom_sf"/>
</dbReference>
<evidence type="ECO:0000256" key="15">
    <source>
        <dbReference type="ARBA" id="ARBA00049067"/>
    </source>
</evidence>
<dbReference type="SUPFAM" id="SSF51011">
    <property type="entry name" value="Glycosyl hydrolase domain"/>
    <property type="match status" value="1"/>
</dbReference>
<evidence type="ECO:0000256" key="6">
    <source>
        <dbReference type="ARBA" id="ARBA00013882"/>
    </source>
</evidence>
<dbReference type="EC" id="2.7.1.175" evidence="4"/>
<dbReference type="Gene3D" id="3.20.20.80">
    <property type="entry name" value="Glycosidases"/>
    <property type="match status" value="1"/>
</dbReference>
<dbReference type="AlphaFoldDB" id="A0A932I399"/>
<dbReference type="FunFam" id="3.20.20.80:FF:000055">
    <property type="entry name" value="Trehalose synthase"/>
    <property type="match status" value="1"/>
</dbReference>
<dbReference type="GO" id="GO:0005524">
    <property type="term" value="F:ATP binding"/>
    <property type="evidence" value="ECO:0007669"/>
    <property type="project" value="UniProtKB-KW"/>
</dbReference>
<evidence type="ECO:0000313" key="17">
    <source>
        <dbReference type="EMBL" id="MBI3128541.1"/>
    </source>
</evidence>
<evidence type="ECO:0000256" key="1">
    <source>
        <dbReference type="ARBA" id="ARBA00001595"/>
    </source>
</evidence>
<dbReference type="SUPFAM" id="SSF56112">
    <property type="entry name" value="Protein kinase-like (PK-like)"/>
    <property type="match status" value="1"/>
</dbReference>
<dbReference type="GO" id="GO:0016740">
    <property type="term" value="F:transferase activity"/>
    <property type="evidence" value="ECO:0007669"/>
    <property type="project" value="UniProtKB-KW"/>
</dbReference>
<dbReference type="PANTHER" id="PTHR10357:SF219">
    <property type="entry name" value="MALTOSE ALPHA-D-GLUCOSYLTRANSFERASE"/>
    <property type="match status" value="1"/>
</dbReference>
<keyword evidence="8" id="KW-0479">Metal-binding</keyword>
<evidence type="ECO:0000313" key="18">
    <source>
        <dbReference type="Proteomes" id="UP000782312"/>
    </source>
</evidence>
<feature type="domain" description="Glycosyl hydrolase family 13 catalytic" evidence="16">
    <location>
        <begin position="20"/>
        <end position="419"/>
    </location>
</feature>
<evidence type="ECO:0000256" key="8">
    <source>
        <dbReference type="ARBA" id="ARBA00022723"/>
    </source>
</evidence>
<dbReference type="SUPFAM" id="SSF51445">
    <property type="entry name" value="(Trans)glycosidases"/>
    <property type="match status" value="1"/>
</dbReference>